<organism evidence="2 3">
    <name type="scientific">Thiocystis violascens (strain ATCC 17096 / DSM 198 / 6111)</name>
    <name type="common">Chromatium violascens</name>
    <dbReference type="NCBI Taxonomy" id="765911"/>
    <lineage>
        <taxon>Bacteria</taxon>
        <taxon>Pseudomonadati</taxon>
        <taxon>Pseudomonadota</taxon>
        <taxon>Gammaproteobacteria</taxon>
        <taxon>Chromatiales</taxon>
        <taxon>Chromatiaceae</taxon>
        <taxon>Thiocystis</taxon>
    </lineage>
</organism>
<reference evidence="2 3" key="1">
    <citation type="submission" date="2012-06" db="EMBL/GenBank/DDBJ databases">
        <title>Complete sequence of Thiocystis violascens DSM 198.</title>
        <authorList>
            <consortium name="US DOE Joint Genome Institute"/>
            <person name="Lucas S."/>
            <person name="Han J."/>
            <person name="Lapidus A."/>
            <person name="Cheng J.-F."/>
            <person name="Goodwin L."/>
            <person name="Pitluck S."/>
            <person name="Peters L."/>
            <person name="Ovchinnikova G."/>
            <person name="Teshima H."/>
            <person name="Detter J.C."/>
            <person name="Han C."/>
            <person name="Tapia R."/>
            <person name="Land M."/>
            <person name="Hauser L."/>
            <person name="Kyrpides N."/>
            <person name="Ivanova N."/>
            <person name="Pagani I."/>
            <person name="Vogl K."/>
            <person name="Liu Z."/>
            <person name="Frigaard N.-U."/>
            <person name="Bryant D."/>
            <person name="Woyke T."/>
        </authorList>
    </citation>
    <scope>NUCLEOTIDE SEQUENCE [LARGE SCALE GENOMIC DNA]</scope>
    <source>
        <strain evidence="3">ATCC 17096 / DSM 198 / 6111</strain>
    </source>
</reference>
<feature type="coiled-coil region" evidence="1">
    <location>
        <begin position="105"/>
        <end position="182"/>
    </location>
</feature>
<keyword evidence="1" id="KW-0175">Coiled coil</keyword>
<accession>I3YC62</accession>
<dbReference type="HOGENOM" id="CLU_834034_0_0_6"/>
<dbReference type="AlphaFoldDB" id="I3YC62"/>
<dbReference type="Proteomes" id="UP000006062">
    <property type="component" value="Chromosome"/>
</dbReference>
<gene>
    <name evidence="2" type="ordered locus">Thivi_2659</name>
</gene>
<dbReference type="RefSeq" id="WP_014779016.1">
    <property type="nucleotide sequence ID" value="NC_018012.1"/>
</dbReference>
<dbReference type="STRING" id="765911.Thivi_2659"/>
<keyword evidence="3" id="KW-1185">Reference proteome</keyword>
<sequence>MNKKALPAILSRIKKLAVPKPLPILLERQDELTARLDDLQRRHAAESEALRQAQADLRTARAVEIQTTETARARRCGALEKNDDGHLTPDAESECARRVAEVPELQEARLSLRRAQSRVDESEVRLKAIADEHEAVDRERYALKDACEGATLDELIALQNRLAAARAEVSSLTERLDTLNAVPVAALPDLTATDAALAAALAKVELGEAEPGILPALERQRETAIQAHDLAKAEQARAELLRQGLASRLNAATAEAERLKAGHKLALAWHLEAELNRTANAYRETAERLFDLRGRLIGMGRVLQYRVDHDAGRRLGIERPTYDSALGACLVVPDASLPALAGMDSLQDNRRFREAAHEAELNRLRQAGVEV</sequence>
<evidence type="ECO:0000313" key="3">
    <source>
        <dbReference type="Proteomes" id="UP000006062"/>
    </source>
</evidence>
<proteinExistence type="predicted"/>
<evidence type="ECO:0000256" key="1">
    <source>
        <dbReference type="SAM" id="Coils"/>
    </source>
</evidence>
<feature type="coiled-coil region" evidence="1">
    <location>
        <begin position="22"/>
        <end position="56"/>
    </location>
</feature>
<name>I3YC62_THIV6</name>
<dbReference type="EMBL" id="CP003154">
    <property type="protein sequence ID" value="AFL74580.1"/>
    <property type="molecule type" value="Genomic_DNA"/>
</dbReference>
<dbReference type="KEGG" id="tvi:Thivi_2659"/>
<evidence type="ECO:0000313" key="2">
    <source>
        <dbReference type="EMBL" id="AFL74580.1"/>
    </source>
</evidence>
<protein>
    <submittedName>
        <fullName evidence="2">Uncharacterized protein</fullName>
    </submittedName>
</protein>
<dbReference type="eggNOG" id="ENOG502ZKGW">
    <property type="taxonomic scope" value="Bacteria"/>
</dbReference>